<evidence type="ECO:0000256" key="3">
    <source>
        <dbReference type="ARBA" id="ARBA00029447"/>
    </source>
</evidence>
<feature type="domain" description="HAMP" evidence="8">
    <location>
        <begin position="212"/>
        <end position="264"/>
    </location>
</feature>
<protein>
    <submittedName>
        <fullName evidence="9">Methyl-accepting chemotaxis protein</fullName>
    </submittedName>
</protein>
<comment type="caution">
    <text evidence="9">The sequence shown here is derived from an EMBL/GenBank/DDBJ whole genome shotgun (WGS) entry which is preliminary data.</text>
</comment>
<dbReference type="Pfam" id="PF00015">
    <property type="entry name" value="MCPsignal"/>
    <property type="match status" value="1"/>
</dbReference>
<feature type="transmembrane region" description="Helical" evidence="6">
    <location>
        <begin position="12"/>
        <end position="30"/>
    </location>
</feature>
<evidence type="ECO:0000313" key="10">
    <source>
        <dbReference type="Proteomes" id="UP000252174"/>
    </source>
</evidence>
<feature type="region of interest" description="Disordered" evidence="5">
    <location>
        <begin position="558"/>
        <end position="609"/>
    </location>
</feature>
<proteinExistence type="inferred from homology"/>
<evidence type="ECO:0000256" key="6">
    <source>
        <dbReference type="SAM" id="Phobius"/>
    </source>
</evidence>
<dbReference type="AlphaFoldDB" id="A0A369AQZ2"/>
<dbReference type="PRINTS" id="PR00260">
    <property type="entry name" value="CHEMTRNSDUCR"/>
</dbReference>
<feature type="domain" description="Methyl-accepting transducer" evidence="7">
    <location>
        <begin position="269"/>
        <end position="498"/>
    </location>
</feature>
<dbReference type="RefSeq" id="WP_114481716.1">
    <property type="nucleotide sequence ID" value="NZ_QPJU01000001.1"/>
</dbReference>
<comment type="subcellular location">
    <subcellularLocation>
        <location evidence="1">Membrane</location>
    </subcellularLocation>
</comment>
<keyword evidence="6" id="KW-0472">Membrane</keyword>
<evidence type="ECO:0000259" key="8">
    <source>
        <dbReference type="PROSITE" id="PS50885"/>
    </source>
</evidence>
<dbReference type="GO" id="GO:0007165">
    <property type="term" value="P:signal transduction"/>
    <property type="evidence" value="ECO:0007669"/>
    <property type="project" value="UniProtKB-KW"/>
</dbReference>
<evidence type="ECO:0000256" key="2">
    <source>
        <dbReference type="ARBA" id="ARBA00022481"/>
    </source>
</evidence>
<dbReference type="PROSITE" id="PS50885">
    <property type="entry name" value="HAMP"/>
    <property type="match status" value="1"/>
</dbReference>
<dbReference type="InterPro" id="IPR003660">
    <property type="entry name" value="HAMP_dom"/>
</dbReference>
<dbReference type="OrthoDB" id="8724552at2"/>
<comment type="similarity">
    <text evidence="3">Belongs to the methyl-accepting chemotaxis (MCP) protein family.</text>
</comment>
<dbReference type="GO" id="GO:0006935">
    <property type="term" value="P:chemotaxis"/>
    <property type="evidence" value="ECO:0007669"/>
    <property type="project" value="InterPro"/>
</dbReference>
<sequence>MKLGDLRVAPKLWGSVMGLLVIMLAATFFAQNMASAAIDEALQDLERYDSAITQTTRWQGLTEVVLERSLAALSIYDPEAEKLLLDRSLANSAAINELQKKVAEGLRSEAEKQAFAQVSKERADALALLKKVRELKASGNRDATIDMVQQQFMPAAQKLFAAIDNFIKVQKEQREAVKRRVEEARHTAMLVGFAVAALVLVLAAIACTMLVRSITQPLHRAVEAAQAIGKGDLSLTLQTQRQDEFGDLLRAFSRMVEHLRGVVTEVRTGVDSVALAANEIAHGNQDLSARTEQAASSLEETAASMEQLTATVMQSADTARQANQLAAQAAQAAQRGGAVVGQVVQSMQQITDSSRKIADIIGVIDGIAFQTNILALNAAVEAARAGEQGRGFAVVASEVRSLAGRSAEAAKEIKALIGTSVENVESGSQQVAQAGQAMSEIVAGVQRVSDLIGEITAAATEQRDGIAQVNQAVMQLDQMTQQNAALVEQSAAAASALREQAQHLAQAVATFNVGSVGMANPPAALAPSPRAAGSQNAPEFKAKGAVSTGAKAVFGNVKKAAAPASQGSAAAGQAKPKPASAPAPRLGTSPAARQAAAPANSDEGEWESF</sequence>
<evidence type="ECO:0000256" key="1">
    <source>
        <dbReference type="ARBA" id="ARBA00004370"/>
    </source>
</evidence>
<feature type="transmembrane region" description="Helical" evidence="6">
    <location>
        <begin position="188"/>
        <end position="211"/>
    </location>
</feature>
<dbReference type="CDD" id="cd19411">
    <property type="entry name" value="MCP2201-like_sensor"/>
    <property type="match status" value="1"/>
</dbReference>
<organism evidence="9 10">
    <name type="scientific">Extensimonas vulgaris</name>
    <dbReference type="NCBI Taxonomy" id="1031594"/>
    <lineage>
        <taxon>Bacteria</taxon>
        <taxon>Pseudomonadati</taxon>
        <taxon>Pseudomonadota</taxon>
        <taxon>Betaproteobacteria</taxon>
        <taxon>Burkholderiales</taxon>
        <taxon>Comamonadaceae</taxon>
        <taxon>Extensimonas</taxon>
    </lineage>
</organism>
<dbReference type="EMBL" id="QPJU01000001">
    <property type="protein sequence ID" value="RCX11525.1"/>
    <property type="molecule type" value="Genomic_DNA"/>
</dbReference>
<dbReference type="Gene3D" id="1.10.287.950">
    <property type="entry name" value="Methyl-accepting chemotaxis protein"/>
    <property type="match status" value="1"/>
</dbReference>
<dbReference type="FunFam" id="1.10.287.950:FF:000001">
    <property type="entry name" value="Methyl-accepting chemotaxis sensory transducer"/>
    <property type="match status" value="1"/>
</dbReference>
<reference evidence="9 10" key="1">
    <citation type="submission" date="2018-07" db="EMBL/GenBank/DDBJ databases">
        <title>Genomic Encyclopedia of Type Strains, Phase IV (KMG-IV): sequencing the most valuable type-strain genomes for metagenomic binning, comparative biology and taxonomic classification.</title>
        <authorList>
            <person name="Goeker M."/>
        </authorList>
    </citation>
    <scope>NUCLEOTIDE SEQUENCE [LARGE SCALE GENOMIC DNA]</scope>
    <source>
        <strain evidence="9 10">DSM 100911</strain>
    </source>
</reference>
<dbReference type="InterPro" id="IPR047347">
    <property type="entry name" value="YvaQ-like_sensor"/>
</dbReference>
<name>A0A369AQZ2_9BURK</name>
<dbReference type="PANTHER" id="PTHR43531">
    <property type="entry name" value="PROTEIN ICFG"/>
    <property type="match status" value="1"/>
</dbReference>
<dbReference type="SUPFAM" id="SSF58104">
    <property type="entry name" value="Methyl-accepting chemotaxis protein (MCP) signaling domain"/>
    <property type="match status" value="1"/>
</dbReference>
<keyword evidence="4" id="KW-0807">Transducer</keyword>
<dbReference type="InterPro" id="IPR051310">
    <property type="entry name" value="MCP_chemotaxis"/>
</dbReference>
<keyword evidence="6" id="KW-0812">Transmembrane</keyword>
<dbReference type="SMART" id="SM00304">
    <property type="entry name" value="HAMP"/>
    <property type="match status" value="1"/>
</dbReference>
<keyword evidence="2" id="KW-0488">Methylation</keyword>
<dbReference type="GO" id="GO:0004888">
    <property type="term" value="F:transmembrane signaling receptor activity"/>
    <property type="evidence" value="ECO:0007669"/>
    <property type="project" value="InterPro"/>
</dbReference>
<dbReference type="Pfam" id="PF00672">
    <property type="entry name" value="HAMP"/>
    <property type="match status" value="1"/>
</dbReference>
<accession>A0A369AQZ2</accession>
<evidence type="ECO:0000313" key="9">
    <source>
        <dbReference type="EMBL" id="RCX11525.1"/>
    </source>
</evidence>
<evidence type="ECO:0000256" key="4">
    <source>
        <dbReference type="PROSITE-ProRule" id="PRU00284"/>
    </source>
</evidence>
<gene>
    <name evidence="9" type="ORF">DFR45_10146</name>
</gene>
<dbReference type="SMART" id="SM00283">
    <property type="entry name" value="MA"/>
    <property type="match status" value="1"/>
</dbReference>
<dbReference type="InterPro" id="IPR004090">
    <property type="entry name" value="Chemotax_Me-accpt_rcpt"/>
</dbReference>
<dbReference type="Proteomes" id="UP000252174">
    <property type="component" value="Unassembled WGS sequence"/>
</dbReference>
<dbReference type="InterPro" id="IPR004089">
    <property type="entry name" value="MCPsignal_dom"/>
</dbReference>
<dbReference type="GO" id="GO:0005886">
    <property type="term" value="C:plasma membrane"/>
    <property type="evidence" value="ECO:0007669"/>
    <property type="project" value="TreeGrafter"/>
</dbReference>
<dbReference type="PANTHER" id="PTHR43531:SF14">
    <property type="entry name" value="METHYL-ACCEPTING CHEMOTAXIS PROTEIN I-RELATED"/>
    <property type="match status" value="1"/>
</dbReference>
<evidence type="ECO:0000256" key="5">
    <source>
        <dbReference type="SAM" id="MobiDB-lite"/>
    </source>
</evidence>
<keyword evidence="6" id="KW-1133">Transmembrane helix</keyword>
<keyword evidence="10" id="KW-1185">Reference proteome</keyword>
<dbReference type="CDD" id="cd06225">
    <property type="entry name" value="HAMP"/>
    <property type="match status" value="1"/>
</dbReference>
<feature type="compositionally biased region" description="Low complexity" evidence="5">
    <location>
        <begin position="558"/>
        <end position="599"/>
    </location>
</feature>
<dbReference type="CDD" id="cd11386">
    <property type="entry name" value="MCP_signal"/>
    <property type="match status" value="1"/>
</dbReference>
<dbReference type="PROSITE" id="PS50111">
    <property type="entry name" value="CHEMOTAXIS_TRANSDUC_2"/>
    <property type="match status" value="1"/>
</dbReference>
<evidence type="ECO:0000259" key="7">
    <source>
        <dbReference type="PROSITE" id="PS50111"/>
    </source>
</evidence>